<dbReference type="SUPFAM" id="SSF48295">
    <property type="entry name" value="TrpR-like"/>
    <property type="match status" value="1"/>
</dbReference>
<name>A0A2M7CQE4_9BACT</name>
<dbReference type="InterPro" id="IPR038116">
    <property type="entry name" value="TrpR-like_sf"/>
</dbReference>
<reference evidence="3" key="1">
    <citation type="submission" date="2017-09" db="EMBL/GenBank/DDBJ databases">
        <title>Depth-based differentiation of microbial function through sediment-hosted aquifers and enrichment of novel symbionts in the deep terrestrial subsurface.</title>
        <authorList>
            <person name="Probst A.J."/>
            <person name="Ladd B."/>
            <person name="Jarett J.K."/>
            <person name="Geller-Mcgrath D.E."/>
            <person name="Sieber C.M.K."/>
            <person name="Emerson J.B."/>
            <person name="Anantharaman K."/>
            <person name="Thomas B.C."/>
            <person name="Malmstrom R."/>
            <person name="Stieglmeier M."/>
            <person name="Klingl A."/>
            <person name="Woyke T."/>
            <person name="Ryan C.M."/>
            <person name="Banfield J.F."/>
        </authorList>
    </citation>
    <scope>NUCLEOTIDE SEQUENCE [LARGE SCALE GENOMIC DNA]</scope>
</reference>
<dbReference type="GO" id="GO:0003700">
    <property type="term" value="F:DNA-binding transcription factor activity"/>
    <property type="evidence" value="ECO:0007669"/>
    <property type="project" value="InterPro"/>
</dbReference>
<evidence type="ECO:0000259" key="1">
    <source>
        <dbReference type="PROSITE" id="PS00622"/>
    </source>
</evidence>
<dbReference type="Proteomes" id="UP000230595">
    <property type="component" value="Unassembled WGS sequence"/>
</dbReference>
<dbReference type="InterPro" id="IPR000792">
    <property type="entry name" value="Tscrpt_reg_LuxR_C"/>
</dbReference>
<accession>A0A2M7CQE4</accession>
<organism evidence="2 3">
    <name type="scientific">Candidatus Wolfebacteria bacterium CG02_land_8_20_14_3_00_37_12</name>
    <dbReference type="NCBI Taxonomy" id="1975066"/>
    <lineage>
        <taxon>Bacteria</taxon>
        <taxon>Candidatus Wolfeibacteriota</taxon>
    </lineage>
</organism>
<dbReference type="InterPro" id="IPR010921">
    <property type="entry name" value="Trp_repressor/repl_initiator"/>
</dbReference>
<dbReference type="Pfam" id="PF01371">
    <property type="entry name" value="Trp_repressor"/>
    <property type="match status" value="1"/>
</dbReference>
<protein>
    <recommendedName>
        <fullName evidence="1">HTH luxR-type domain-containing protein</fullName>
    </recommendedName>
</protein>
<gene>
    <name evidence="2" type="ORF">COS33_00660</name>
</gene>
<evidence type="ECO:0000313" key="2">
    <source>
        <dbReference type="EMBL" id="PIV31910.1"/>
    </source>
</evidence>
<feature type="domain" description="HTH luxR-type" evidence="1">
    <location>
        <begin position="63"/>
        <end position="90"/>
    </location>
</feature>
<comment type="caution">
    <text evidence="2">The sequence shown here is derived from an EMBL/GenBank/DDBJ whole genome shotgun (WGS) entry which is preliminary data.</text>
</comment>
<evidence type="ECO:0000313" key="3">
    <source>
        <dbReference type="Proteomes" id="UP000230595"/>
    </source>
</evidence>
<dbReference type="PROSITE" id="PS00622">
    <property type="entry name" value="HTH_LUXR_1"/>
    <property type="match status" value="1"/>
</dbReference>
<dbReference type="AlphaFoldDB" id="A0A2M7CQE4"/>
<sequence length="173" mass="20394">MKNLSEFQTRKEWQEFIWLEFIKKLQETKSAKQLQETVEIILSAKEKDLIIKRLTAAFLISQGKKYREIGDILWISHGTISAVKKNLSKKSIYHGSQYYTAQNAKTKNDLKNKLENSRSKKITIKDMGEATADLINWLNSLPIFIPTHGKNRWQFLDLRYKDNMRYGKNRLIK</sequence>
<dbReference type="Gene3D" id="1.10.1270.10">
    <property type="entry name" value="TrpR-like"/>
    <property type="match status" value="1"/>
</dbReference>
<proteinExistence type="predicted"/>
<dbReference type="GO" id="GO:0043565">
    <property type="term" value="F:sequence-specific DNA binding"/>
    <property type="evidence" value="ECO:0007669"/>
    <property type="project" value="InterPro"/>
</dbReference>
<dbReference type="InterPro" id="IPR000831">
    <property type="entry name" value="Trp_repress"/>
</dbReference>
<dbReference type="EMBL" id="PEUH01000012">
    <property type="protein sequence ID" value="PIV31910.1"/>
    <property type="molecule type" value="Genomic_DNA"/>
</dbReference>